<proteinExistence type="predicted"/>
<evidence type="ECO:0000256" key="1">
    <source>
        <dbReference type="SAM" id="SignalP"/>
    </source>
</evidence>
<dbReference type="AlphaFoldDB" id="A0AA40CTX4"/>
<sequence>MQLSLKPLVLLASVLQFASAAALPRDEVSALACNVNSIQRDLWVENGMSRWRTVFSSSGVDPSTYCQFWHSENCGHNIQCGWDSGVDVGRWRVDASFPRGPAGDDSYWKCIDKTRRLWMQKYGCTTG</sequence>
<reference evidence="2" key="1">
    <citation type="submission" date="2023-06" db="EMBL/GenBank/DDBJ databases">
        <title>Genome-scale phylogeny and comparative genomics of the fungal order Sordariales.</title>
        <authorList>
            <consortium name="Lawrence Berkeley National Laboratory"/>
            <person name="Hensen N."/>
            <person name="Bonometti L."/>
            <person name="Westerberg I."/>
            <person name="Brannstrom I.O."/>
            <person name="Guillou S."/>
            <person name="Cros-Aarteil S."/>
            <person name="Calhoun S."/>
            <person name="Haridas S."/>
            <person name="Kuo A."/>
            <person name="Mondo S."/>
            <person name="Pangilinan J."/>
            <person name="Riley R."/>
            <person name="Labutti K."/>
            <person name="Andreopoulos B."/>
            <person name="Lipzen A."/>
            <person name="Chen C."/>
            <person name="Yanf M."/>
            <person name="Daum C."/>
            <person name="Ng V."/>
            <person name="Clum A."/>
            <person name="Steindorff A."/>
            <person name="Ohm R."/>
            <person name="Martin F."/>
            <person name="Silar P."/>
            <person name="Natvig D."/>
            <person name="Lalanne C."/>
            <person name="Gautier V."/>
            <person name="Ament-Velasquez S.L."/>
            <person name="Kruys A."/>
            <person name="Hutchinson M.I."/>
            <person name="Powell A.J."/>
            <person name="Barry K."/>
            <person name="Miller A.N."/>
            <person name="Grigoriev I.V."/>
            <person name="Debuchy R."/>
            <person name="Gladieux P."/>
            <person name="Thoren M.H."/>
            <person name="Johannesson H."/>
        </authorList>
    </citation>
    <scope>NUCLEOTIDE SEQUENCE</scope>
    <source>
        <strain evidence="2">SMH2532-1</strain>
    </source>
</reference>
<dbReference type="EMBL" id="JAULSV010000003">
    <property type="protein sequence ID" value="KAK0649133.1"/>
    <property type="molecule type" value="Genomic_DNA"/>
</dbReference>
<organism evidence="2 3">
    <name type="scientific">Cercophora newfieldiana</name>
    <dbReference type="NCBI Taxonomy" id="92897"/>
    <lineage>
        <taxon>Eukaryota</taxon>
        <taxon>Fungi</taxon>
        <taxon>Dikarya</taxon>
        <taxon>Ascomycota</taxon>
        <taxon>Pezizomycotina</taxon>
        <taxon>Sordariomycetes</taxon>
        <taxon>Sordariomycetidae</taxon>
        <taxon>Sordariales</taxon>
        <taxon>Lasiosphaeriaceae</taxon>
        <taxon>Cercophora</taxon>
    </lineage>
</organism>
<accession>A0AA40CTX4</accession>
<evidence type="ECO:0000313" key="3">
    <source>
        <dbReference type="Proteomes" id="UP001174936"/>
    </source>
</evidence>
<keyword evidence="3" id="KW-1185">Reference proteome</keyword>
<feature type="chain" id="PRO_5041400505" evidence="1">
    <location>
        <begin position="21"/>
        <end position="127"/>
    </location>
</feature>
<evidence type="ECO:0000313" key="2">
    <source>
        <dbReference type="EMBL" id="KAK0649133.1"/>
    </source>
</evidence>
<name>A0AA40CTX4_9PEZI</name>
<feature type="signal peptide" evidence="1">
    <location>
        <begin position="1"/>
        <end position="20"/>
    </location>
</feature>
<comment type="caution">
    <text evidence="2">The sequence shown here is derived from an EMBL/GenBank/DDBJ whole genome shotgun (WGS) entry which is preliminary data.</text>
</comment>
<keyword evidence="1" id="KW-0732">Signal</keyword>
<dbReference type="Proteomes" id="UP001174936">
    <property type="component" value="Unassembled WGS sequence"/>
</dbReference>
<gene>
    <name evidence="2" type="ORF">B0T16DRAFT_456573</name>
</gene>
<protein>
    <submittedName>
        <fullName evidence="2">Uncharacterized protein</fullName>
    </submittedName>
</protein>